<name>A0ABX7NHJ4_9BACT</name>
<accession>A0ABX7NHJ4</accession>
<evidence type="ECO:0000313" key="2">
    <source>
        <dbReference type="EMBL" id="QSQ18296.1"/>
    </source>
</evidence>
<dbReference type="SUPFAM" id="SSF159238">
    <property type="entry name" value="SO1590-like"/>
    <property type="match status" value="1"/>
</dbReference>
<proteinExistence type="predicted"/>
<feature type="chain" id="PRO_5046130423" evidence="1">
    <location>
        <begin position="26"/>
        <end position="170"/>
    </location>
</feature>
<sequence>MNTGTKWLAWALGAVLFQGCAGSRAAVPSETRSETNMTKHVKGPFDVKVKPMAPDAEPLAYPVGRMSIDKKYHGELEGTGSGQMLATLDENSSGGYVALERVTGTLQGRKGSFVIQHSGLMARGVPKLVISVVPDSGTEELKGLTGTMMIHIDSEGKHTYEFDYALVETP</sequence>
<dbReference type="Gene3D" id="2.40.350.10">
    <property type="entry name" value="SO1590-like"/>
    <property type="match status" value="1"/>
</dbReference>
<dbReference type="EMBL" id="CP071091">
    <property type="protein sequence ID" value="QSQ18296.1"/>
    <property type="molecule type" value="Genomic_DNA"/>
</dbReference>
<dbReference type="PROSITE" id="PS51257">
    <property type="entry name" value="PROKAR_LIPOPROTEIN"/>
    <property type="match status" value="1"/>
</dbReference>
<dbReference type="InterPro" id="IPR021607">
    <property type="entry name" value="DUF3224"/>
</dbReference>
<keyword evidence="3" id="KW-1185">Reference proteome</keyword>
<evidence type="ECO:0000313" key="3">
    <source>
        <dbReference type="Proteomes" id="UP000663090"/>
    </source>
</evidence>
<keyword evidence="1" id="KW-0732">Signal</keyword>
<dbReference type="InterPro" id="IPR023159">
    <property type="entry name" value="SO1590-like_sf"/>
</dbReference>
<feature type="signal peptide" evidence="1">
    <location>
        <begin position="1"/>
        <end position="25"/>
    </location>
</feature>
<reference evidence="2 3" key="1">
    <citation type="submission" date="2021-02" db="EMBL/GenBank/DDBJ databases">
        <title>De Novo genome assembly of isolated myxobacteria.</title>
        <authorList>
            <person name="Stevens D.C."/>
        </authorList>
    </citation>
    <scope>NUCLEOTIDE SEQUENCE [LARGE SCALE GENOMIC DNA]</scope>
    <source>
        <strain evidence="2 3">SCHIC003</strain>
    </source>
</reference>
<dbReference type="Pfam" id="PF11528">
    <property type="entry name" value="DUF3224"/>
    <property type="match status" value="1"/>
</dbReference>
<dbReference type="Proteomes" id="UP000663090">
    <property type="component" value="Chromosome"/>
</dbReference>
<protein>
    <submittedName>
        <fullName evidence="2">DUF3224 domain-containing protein</fullName>
    </submittedName>
</protein>
<organism evidence="2 3">
    <name type="scientific">Myxococcus landrumensis</name>
    <dbReference type="NCBI Taxonomy" id="2813577"/>
    <lineage>
        <taxon>Bacteria</taxon>
        <taxon>Pseudomonadati</taxon>
        <taxon>Myxococcota</taxon>
        <taxon>Myxococcia</taxon>
        <taxon>Myxococcales</taxon>
        <taxon>Cystobacterineae</taxon>
        <taxon>Myxococcaceae</taxon>
        <taxon>Myxococcus</taxon>
    </lineage>
</organism>
<gene>
    <name evidence="2" type="ORF">JY572_17605</name>
</gene>
<evidence type="ECO:0000256" key="1">
    <source>
        <dbReference type="SAM" id="SignalP"/>
    </source>
</evidence>